<dbReference type="InterPro" id="IPR043129">
    <property type="entry name" value="ATPase_NBD"/>
</dbReference>
<dbReference type="SUPFAM" id="SSF53067">
    <property type="entry name" value="Actin-like ATPase domain"/>
    <property type="match status" value="1"/>
</dbReference>
<sequence length="396" mass="44426">MKKNMIPGSFQLMKKINTGLVLDTIRLYAPISRVEISKMLNLTPATVTNITAELLKRNIIIESDFGKSTGGRKPVLLKINPDSYYVIAVHIGSTKLRVSVMNMESEIICSLTEKLYPNMEFEKVKDIMIDFINQLIKEYLPEKNKILGIGVAAHGLVDFNNGTITFAPNFGWKNINLREILEREFDVPAFVDRDVRAMAMAESWYGEGREVEDFICIKVGYGIGAAFIKDKQQLRGASDGLGEFGHMKVEINGTKCICGNYGCLENYASERAIVRYAMENGYRDELDIEKIHEEVNKGNQKIIDAVKKAGFYLGLGISNLINIFNPRLIVIGGDLIDINDLFFDELLLSAKNYSLQELFQNVNIKRTQTGKDAITKGAALLVLDNLFDSIQKEVIS</sequence>
<evidence type="ECO:0000313" key="4">
    <source>
        <dbReference type="EMBL" id="CCJ34029.1"/>
    </source>
</evidence>
<gene>
    <name evidence="4" type="ORF">CAAU_1945</name>
</gene>
<dbReference type="Gene3D" id="3.30.420.40">
    <property type="match status" value="2"/>
</dbReference>
<comment type="function">
    <text evidence="1">Transcriptional repressor of xylose-utilizing enzymes.</text>
</comment>
<dbReference type="Pfam" id="PF00480">
    <property type="entry name" value="ROK"/>
    <property type="match status" value="1"/>
</dbReference>
<dbReference type="Gene3D" id="1.10.10.10">
    <property type="entry name" value="Winged helix-like DNA-binding domain superfamily/Winged helix DNA-binding domain"/>
    <property type="match status" value="1"/>
</dbReference>
<organism evidence="4 5">
    <name type="scientific">Caloramator australicus RC3</name>
    <dbReference type="NCBI Taxonomy" id="857293"/>
    <lineage>
        <taxon>Bacteria</taxon>
        <taxon>Bacillati</taxon>
        <taxon>Bacillota</taxon>
        <taxon>Clostridia</taxon>
        <taxon>Eubacteriales</taxon>
        <taxon>Clostridiaceae</taxon>
        <taxon>Caloramator</taxon>
    </lineage>
</organism>
<dbReference type="InterPro" id="IPR000600">
    <property type="entry name" value="ROK"/>
</dbReference>
<dbReference type="eggNOG" id="COG1940">
    <property type="taxonomic scope" value="Bacteria"/>
</dbReference>
<dbReference type="AlphaFoldDB" id="I7KVH8"/>
<dbReference type="CDD" id="cd24076">
    <property type="entry name" value="ASKHA_ATPase_ROK_BsXylR-like"/>
    <property type="match status" value="1"/>
</dbReference>
<protein>
    <submittedName>
        <fullName evidence="4">Xylose repressor XylR (ROK family)</fullName>
    </submittedName>
</protein>
<dbReference type="PANTHER" id="PTHR18964">
    <property type="entry name" value="ROK (REPRESSOR, ORF, KINASE) FAMILY"/>
    <property type="match status" value="1"/>
</dbReference>
<dbReference type="InterPro" id="IPR049874">
    <property type="entry name" value="ROK_cs"/>
</dbReference>
<dbReference type="InterPro" id="IPR036390">
    <property type="entry name" value="WH_DNA-bd_sf"/>
</dbReference>
<dbReference type="PROSITE" id="PS01125">
    <property type="entry name" value="ROK"/>
    <property type="match status" value="1"/>
</dbReference>
<evidence type="ECO:0000256" key="1">
    <source>
        <dbReference type="ARBA" id="ARBA00002486"/>
    </source>
</evidence>
<keyword evidence="5" id="KW-1185">Reference proteome</keyword>
<keyword evidence="3" id="KW-0859">Xylose metabolism</keyword>
<reference evidence="4 5" key="1">
    <citation type="journal article" date="2011" name="J. Bacteriol.">
        <title>Draft genome sequence of Caloramator australicus strain RC3T, a thermoanaerobe from the Great Artesian Basin of Australia.</title>
        <authorList>
            <person name="Ogg C.D."/>
            <person name="Patel B.K.C."/>
        </authorList>
    </citation>
    <scope>NUCLEOTIDE SEQUENCE [LARGE SCALE GENOMIC DNA]</scope>
    <source>
        <strain evidence="4 5">RC3</strain>
    </source>
</reference>
<dbReference type="STRING" id="857293.CAAU_1945"/>
<accession>I7KVH8</accession>
<name>I7KVH8_9CLOT</name>
<dbReference type="InterPro" id="IPR036388">
    <property type="entry name" value="WH-like_DNA-bd_sf"/>
</dbReference>
<dbReference type="RefSeq" id="WP_008909286.1">
    <property type="nucleotide sequence ID" value="NZ_CAKP01000100.1"/>
</dbReference>
<dbReference type="OrthoDB" id="9796533at2"/>
<comment type="caution">
    <text evidence="4">The sequence shown here is derived from an EMBL/GenBank/DDBJ whole genome shotgun (WGS) entry which is preliminary data.</text>
</comment>
<dbReference type="SUPFAM" id="SSF46785">
    <property type="entry name" value="Winged helix' DNA-binding domain"/>
    <property type="match status" value="1"/>
</dbReference>
<comment type="similarity">
    <text evidence="2">Belongs to the ROK (NagC/XylR) family.</text>
</comment>
<dbReference type="EMBL" id="CAKP01000100">
    <property type="protein sequence ID" value="CCJ34029.1"/>
    <property type="molecule type" value="Genomic_DNA"/>
</dbReference>
<dbReference type="PANTHER" id="PTHR18964:SF149">
    <property type="entry name" value="BIFUNCTIONAL UDP-N-ACETYLGLUCOSAMINE 2-EPIMERASE_N-ACETYLMANNOSAMINE KINASE"/>
    <property type="match status" value="1"/>
</dbReference>
<evidence type="ECO:0000313" key="5">
    <source>
        <dbReference type="Proteomes" id="UP000007652"/>
    </source>
</evidence>
<dbReference type="GO" id="GO:0042732">
    <property type="term" value="P:D-xylose metabolic process"/>
    <property type="evidence" value="ECO:0007669"/>
    <property type="project" value="UniProtKB-KW"/>
</dbReference>
<evidence type="ECO:0000256" key="3">
    <source>
        <dbReference type="ARBA" id="ARBA00022629"/>
    </source>
</evidence>
<keyword evidence="3" id="KW-0119">Carbohydrate metabolism</keyword>
<dbReference type="Proteomes" id="UP000007652">
    <property type="component" value="Unassembled WGS sequence"/>
</dbReference>
<evidence type="ECO:0000256" key="2">
    <source>
        <dbReference type="ARBA" id="ARBA00006479"/>
    </source>
</evidence>
<proteinExistence type="inferred from homology"/>